<evidence type="ECO:0000256" key="1">
    <source>
        <dbReference type="SAM" id="Phobius"/>
    </source>
</evidence>
<proteinExistence type="predicted"/>
<reference evidence="2" key="1">
    <citation type="submission" date="2015-06" db="EMBL/GenBank/DDBJ databases">
        <authorList>
            <person name="Joergensen T."/>
        </authorList>
    </citation>
    <scope>NUCLEOTIDE SEQUENCE</scope>
    <source>
        <strain evidence="2">RGFK0922</strain>
    </source>
</reference>
<feature type="transmembrane region" description="Helical" evidence="1">
    <location>
        <begin position="12"/>
        <end position="36"/>
    </location>
</feature>
<protein>
    <submittedName>
        <fullName evidence="2">Uncharacterized protein</fullName>
    </submittedName>
</protein>
<dbReference type="EMBL" id="LN853521">
    <property type="protein sequence ID" value="CRY96099.1"/>
    <property type="molecule type" value="Genomic_DNA"/>
</dbReference>
<accession>A0A0H5Q3W4</accession>
<dbReference type="AlphaFoldDB" id="A0A0H5Q3W4"/>
<sequence>MNPVSLSASTLTWTTLPALCIAIGFAVGVHGVWTWIERRYFPVAEQV</sequence>
<evidence type="ECO:0000313" key="2">
    <source>
        <dbReference type="EMBL" id="CRY96099.1"/>
    </source>
</evidence>
<organism evidence="2">
    <name type="scientific">uncultured prokaryote</name>
    <dbReference type="NCBI Taxonomy" id="198431"/>
    <lineage>
        <taxon>unclassified sequences</taxon>
        <taxon>environmental samples</taxon>
    </lineage>
</organism>
<keyword evidence="1" id="KW-1133">Transmembrane helix</keyword>
<reference evidence="2" key="2">
    <citation type="submission" date="2015-07" db="EMBL/GenBank/DDBJ databases">
        <title>Plasmids, circular viruses and viroids from rat gut.</title>
        <authorList>
            <person name="Jorgensen T.J."/>
            <person name="Hansen M.A."/>
            <person name="Xu Z."/>
            <person name="Tabak M.A."/>
            <person name="Sorensen S.J."/>
            <person name="Hansen L.H."/>
        </authorList>
    </citation>
    <scope>NUCLEOTIDE SEQUENCE</scope>
    <source>
        <strain evidence="2">RGFK0922</strain>
    </source>
</reference>
<keyword evidence="1" id="KW-0472">Membrane</keyword>
<name>A0A0H5Q3W4_9ZZZZ</name>
<keyword evidence="1" id="KW-0812">Transmembrane</keyword>